<dbReference type="PROSITE" id="PS51318">
    <property type="entry name" value="TAT"/>
    <property type="match status" value="1"/>
</dbReference>
<dbReference type="SUPFAM" id="SSF53056">
    <property type="entry name" value="beta-carbonic anhydrase, cab"/>
    <property type="match status" value="1"/>
</dbReference>
<evidence type="ECO:0000313" key="5">
    <source>
        <dbReference type="Proteomes" id="UP000656881"/>
    </source>
</evidence>
<dbReference type="Pfam" id="PF00484">
    <property type="entry name" value="Pro_CA"/>
    <property type="match status" value="1"/>
</dbReference>
<comment type="similarity">
    <text evidence="1">Belongs to the beta-class carbonic anhydrase family.</text>
</comment>
<dbReference type="Proteomes" id="UP000656881">
    <property type="component" value="Unassembled WGS sequence"/>
</dbReference>
<dbReference type="PANTHER" id="PTHR11002:SF79">
    <property type="entry name" value="CARBONIC ANHYDRASE 2"/>
    <property type="match status" value="1"/>
</dbReference>
<evidence type="ECO:0000256" key="1">
    <source>
        <dbReference type="ARBA" id="ARBA00006217"/>
    </source>
</evidence>
<dbReference type="Gene3D" id="3.40.1050.10">
    <property type="entry name" value="Carbonic anhydrase"/>
    <property type="match status" value="1"/>
</dbReference>
<dbReference type="EMBL" id="BMNG01000018">
    <property type="protein sequence ID" value="GGO56083.1"/>
    <property type="molecule type" value="Genomic_DNA"/>
</dbReference>
<accession>A0ABQ2MNX2</accession>
<sequence>MPTTAPRRPLSSPANRRAFLTATAATVLTSATAVASAAPATTRPAAAARPTTGEAALATLLEGNRRWAKIRSQHPHEDRARRIEVAHEQHPFAVVLSCVDSRVPPELVFDQGLGDLLCIRTAGEVLDEAVLGSIQYGVAELHIPLVLVLGHERCGAVAATIEQLRTGKEVPGHIARLVEGIGPSAWACRDEPGDWVDHTVAAHAERMRDALRADVAFRPATVVAARYDLDSGRVRVLR</sequence>
<proteinExistence type="inferred from homology"/>
<evidence type="ECO:0000313" key="4">
    <source>
        <dbReference type="EMBL" id="GGO56083.1"/>
    </source>
</evidence>
<gene>
    <name evidence="4" type="primary">ecaB</name>
    <name evidence="4" type="ORF">GCM10012286_69730</name>
</gene>
<organism evidence="4 5">
    <name type="scientific">Streptomyces lasiicapitis</name>
    <dbReference type="NCBI Taxonomy" id="1923961"/>
    <lineage>
        <taxon>Bacteria</taxon>
        <taxon>Bacillati</taxon>
        <taxon>Actinomycetota</taxon>
        <taxon>Actinomycetes</taxon>
        <taxon>Kitasatosporales</taxon>
        <taxon>Streptomycetaceae</taxon>
        <taxon>Streptomyces</taxon>
    </lineage>
</organism>
<comment type="caution">
    <text evidence="4">The sequence shown here is derived from an EMBL/GenBank/DDBJ whole genome shotgun (WGS) entry which is preliminary data.</text>
</comment>
<feature type="signal peptide" evidence="3">
    <location>
        <begin position="1"/>
        <end position="37"/>
    </location>
</feature>
<protein>
    <submittedName>
        <fullName evidence="4">Carbonic anhydrase</fullName>
    </submittedName>
</protein>
<dbReference type="RefSeq" id="WP_164324197.1">
    <property type="nucleotide sequence ID" value="NZ_BMNG01000018.1"/>
</dbReference>
<reference evidence="5" key="1">
    <citation type="journal article" date="2019" name="Int. J. Syst. Evol. Microbiol.">
        <title>The Global Catalogue of Microorganisms (GCM) 10K type strain sequencing project: providing services to taxonomists for standard genome sequencing and annotation.</title>
        <authorList>
            <consortium name="The Broad Institute Genomics Platform"/>
            <consortium name="The Broad Institute Genome Sequencing Center for Infectious Disease"/>
            <person name="Wu L."/>
            <person name="Ma J."/>
        </authorList>
    </citation>
    <scope>NUCLEOTIDE SEQUENCE [LARGE SCALE GENOMIC DNA]</scope>
    <source>
        <strain evidence="5">CGMCC 4.7349</strain>
    </source>
</reference>
<dbReference type="InterPro" id="IPR001765">
    <property type="entry name" value="Carbonic_anhydrase"/>
</dbReference>
<evidence type="ECO:0000256" key="3">
    <source>
        <dbReference type="SAM" id="SignalP"/>
    </source>
</evidence>
<keyword evidence="3" id="KW-0732">Signal</keyword>
<dbReference type="SMART" id="SM00947">
    <property type="entry name" value="Pro_CA"/>
    <property type="match status" value="1"/>
</dbReference>
<comment type="function">
    <text evidence="2">Catalyzes the reversible hydration of carbon dioxide to form bicarbonate.</text>
</comment>
<evidence type="ECO:0000256" key="2">
    <source>
        <dbReference type="ARBA" id="ARBA00024993"/>
    </source>
</evidence>
<feature type="chain" id="PRO_5046455157" evidence="3">
    <location>
        <begin position="38"/>
        <end position="238"/>
    </location>
</feature>
<dbReference type="InterPro" id="IPR006311">
    <property type="entry name" value="TAT_signal"/>
</dbReference>
<name>A0ABQ2MNX2_9ACTN</name>
<dbReference type="PANTHER" id="PTHR11002">
    <property type="entry name" value="CARBONIC ANHYDRASE"/>
    <property type="match status" value="1"/>
</dbReference>
<dbReference type="InterPro" id="IPR036874">
    <property type="entry name" value="Carbonic_anhydrase_sf"/>
</dbReference>
<keyword evidence="5" id="KW-1185">Reference proteome</keyword>